<feature type="domain" description="H15" evidence="15">
    <location>
        <begin position="189"/>
        <end position="257"/>
    </location>
</feature>
<evidence type="ECO:0000259" key="13">
    <source>
        <dbReference type="PROSITE" id="PS50090"/>
    </source>
</evidence>
<dbReference type="GO" id="GO:0006334">
    <property type="term" value="P:nucleosome assembly"/>
    <property type="evidence" value="ECO:0007669"/>
    <property type="project" value="InterPro"/>
</dbReference>
<dbReference type="Pfam" id="PF00538">
    <property type="entry name" value="Linker_histone"/>
    <property type="match status" value="1"/>
</dbReference>
<dbReference type="InterPro" id="IPR017930">
    <property type="entry name" value="Myb_dom"/>
</dbReference>
<dbReference type="GO" id="GO:0000781">
    <property type="term" value="C:chromosome, telomeric region"/>
    <property type="evidence" value="ECO:0007669"/>
    <property type="project" value="UniProtKB-SubCell"/>
</dbReference>
<keyword evidence="8" id="KW-0238">DNA-binding</keyword>
<dbReference type="SMART" id="SM00526">
    <property type="entry name" value="H15"/>
    <property type="match status" value="1"/>
</dbReference>
<evidence type="ECO:0000256" key="12">
    <source>
        <dbReference type="SAM" id="Coils"/>
    </source>
</evidence>
<evidence type="ECO:0000256" key="10">
    <source>
        <dbReference type="ARBA" id="ARBA00023242"/>
    </source>
</evidence>
<dbReference type="InterPro" id="IPR005818">
    <property type="entry name" value="Histone_H1/H5_H15"/>
</dbReference>
<dbReference type="AlphaFoldDB" id="A0A3L6DPF5"/>
<protein>
    <submittedName>
        <fullName evidence="16">Single myb histone 3</fullName>
    </submittedName>
</protein>
<proteinExistence type="predicted"/>
<dbReference type="Proteomes" id="UP000251960">
    <property type="component" value="Chromosome 8"/>
</dbReference>
<name>A0A3L6DPF5_MAIZE</name>
<keyword evidence="4" id="KW-0158">Chromosome</keyword>
<evidence type="ECO:0000256" key="9">
    <source>
        <dbReference type="ARBA" id="ARBA00023163"/>
    </source>
</evidence>
<keyword evidence="5" id="KW-0779">Telomere</keyword>
<evidence type="ECO:0000259" key="14">
    <source>
        <dbReference type="PROSITE" id="PS51294"/>
    </source>
</evidence>
<evidence type="ECO:0000256" key="6">
    <source>
        <dbReference type="ARBA" id="ARBA00023015"/>
    </source>
</evidence>
<evidence type="ECO:0000256" key="4">
    <source>
        <dbReference type="ARBA" id="ARBA00022454"/>
    </source>
</evidence>
<dbReference type="InterPro" id="IPR036388">
    <property type="entry name" value="WH-like_DNA-bd_sf"/>
</dbReference>
<evidence type="ECO:0000256" key="8">
    <source>
        <dbReference type="ARBA" id="ARBA00023125"/>
    </source>
</evidence>
<evidence type="ECO:0000313" key="16">
    <source>
        <dbReference type="EMBL" id="PWZ10258.1"/>
    </source>
</evidence>
<dbReference type="InterPro" id="IPR009057">
    <property type="entry name" value="Homeodomain-like_sf"/>
</dbReference>
<keyword evidence="7 12" id="KW-0175">Coiled coil</keyword>
<dbReference type="SUPFAM" id="SSF46785">
    <property type="entry name" value="Winged helix' DNA-binding domain"/>
    <property type="match status" value="1"/>
</dbReference>
<evidence type="ECO:0000313" key="17">
    <source>
        <dbReference type="Proteomes" id="UP000251960"/>
    </source>
</evidence>
<feature type="domain" description="Myb-like" evidence="13">
    <location>
        <begin position="5"/>
        <end position="51"/>
    </location>
</feature>
<dbReference type="PROSITE" id="PS50090">
    <property type="entry name" value="MYB_LIKE"/>
    <property type="match status" value="1"/>
</dbReference>
<dbReference type="FunFam" id="1.10.10.10:FF:000620">
    <property type="entry name" value="Homeodomain-like/winged-helix DNA-binding family protein"/>
    <property type="match status" value="1"/>
</dbReference>
<dbReference type="GO" id="GO:0005730">
    <property type="term" value="C:nucleolus"/>
    <property type="evidence" value="ECO:0007669"/>
    <property type="project" value="UniProtKB-SubCell"/>
</dbReference>
<dbReference type="InterPro" id="IPR001005">
    <property type="entry name" value="SANT/Myb"/>
</dbReference>
<dbReference type="Pfam" id="PF00249">
    <property type="entry name" value="Myb_DNA-binding"/>
    <property type="match status" value="1"/>
</dbReference>
<evidence type="ECO:0000256" key="1">
    <source>
        <dbReference type="ARBA" id="ARBA00004574"/>
    </source>
</evidence>
<dbReference type="Gene3D" id="1.10.10.10">
    <property type="entry name" value="Winged helix-like DNA-binding domain superfamily/Winged helix DNA-binding domain"/>
    <property type="match status" value="1"/>
</dbReference>
<feature type="coiled-coil region" evidence="12">
    <location>
        <begin position="304"/>
        <end position="331"/>
    </location>
</feature>
<evidence type="ECO:0000256" key="7">
    <source>
        <dbReference type="ARBA" id="ARBA00023054"/>
    </source>
</evidence>
<dbReference type="PROSITE" id="PS51294">
    <property type="entry name" value="HTH_MYB"/>
    <property type="match status" value="1"/>
</dbReference>
<comment type="subunit">
    <text evidence="3">Forms a homodimer and heterodimers.</text>
</comment>
<keyword evidence="10" id="KW-0539">Nucleus</keyword>
<dbReference type="PANTHER" id="PTHR46267:SF15">
    <property type="entry name" value="WINGED HELIX-TURN-HELIX TRANSCRIPTION REPRESSOR DNA-BINDING PROTEIN-RELATED"/>
    <property type="match status" value="1"/>
</dbReference>
<dbReference type="InterPro" id="IPR044597">
    <property type="entry name" value="SMH1-6"/>
</dbReference>
<reference evidence="16 17" key="1">
    <citation type="journal article" date="2018" name="Nat. Genet.">
        <title>Extensive intraspecific gene order and gene structural variations between Mo17 and other maize genomes.</title>
        <authorList>
            <person name="Sun S."/>
            <person name="Zhou Y."/>
            <person name="Chen J."/>
            <person name="Shi J."/>
            <person name="Zhao H."/>
            <person name="Zhao H."/>
            <person name="Song W."/>
            <person name="Zhang M."/>
            <person name="Cui Y."/>
            <person name="Dong X."/>
            <person name="Liu H."/>
            <person name="Ma X."/>
            <person name="Jiao Y."/>
            <person name="Wang B."/>
            <person name="Wei X."/>
            <person name="Stein J.C."/>
            <person name="Glaubitz J.C."/>
            <person name="Lu F."/>
            <person name="Yu G."/>
            <person name="Liang C."/>
            <person name="Fengler K."/>
            <person name="Li B."/>
            <person name="Rafalski A."/>
            <person name="Schnable P.S."/>
            <person name="Ware D.H."/>
            <person name="Buckler E.S."/>
            <person name="Lai J."/>
        </authorList>
    </citation>
    <scope>NUCLEOTIDE SEQUENCE [LARGE SCALE GENOMIC DNA]</scope>
    <source>
        <strain evidence="17">cv. Missouri 17</strain>
        <tissue evidence="16">Seedling</tissue>
    </source>
</reference>
<dbReference type="PROSITE" id="PS51504">
    <property type="entry name" value="H15"/>
    <property type="match status" value="1"/>
</dbReference>
<evidence type="ECO:0000256" key="3">
    <source>
        <dbReference type="ARBA" id="ARBA00011414"/>
    </source>
</evidence>
<evidence type="ECO:0000256" key="5">
    <source>
        <dbReference type="ARBA" id="ARBA00022895"/>
    </source>
</evidence>
<comment type="subcellular location">
    <subcellularLocation>
        <location evidence="1">Chromosome</location>
        <location evidence="1">Telomere</location>
    </subcellularLocation>
    <subcellularLocation>
        <location evidence="2">Nucleus</location>
        <location evidence="2">Nucleolus</location>
    </subcellularLocation>
</comment>
<dbReference type="GO" id="GO:0003691">
    <property type="term" value="F:double-stranded telomeric DNA binding"/>
    <property type="evidence" value="ECO:0007669"/>
    <property type="project" value="InterPro"/>
</dbReference>
<dbReference type="ExpressionAtlas" id="A0A3L6DPF5">
    <property type="expression patterns" value="baseline and differential"/>
</dbReference>
<comment type="function">
    <text evidence="11">Binds preferentially double-stranded telomeric repeats, but may also bind to the single telomeric strand.</text>
</comment>
<evidence type="ECO:0000256" key="11">
    <source>
        <dbReference type="ARBA" id="ARBA00058078"/>
    </source>
</evidence>
<dbReference type="InterPro" id="IPR036390">
    <property type="entry name" value="WH_DNA-bd_sf"/>
</dbReference>
<dbReference type="FunFam" id="1.10.10.60:FF:000168">
    <property type="entry name" value="Telomere repeat-binding factor 1"/>
    <property type="match status" value="1"/>
</dbReference>
<gene>
    <name evidence="16" type="primary">SMH3</name>
    <name evidence="16" type="ORF">Zm00014a_014084</name>
</gene>
<dbReference type="PANTHER" id="PTHR46267">
    <property type="entry name" value="SINGLE MYB HISTONE 4"/>
    <property type="match status" value="1"/>
</dbReference>
<evidence type="ECO:0000256" key="2">
    <source>
        <dbReference type="ARBA" id="ARBA00004604"/>
    </source>
</evidence>
<keyword evidence="9" id="KW-0804">Transcription</keyword>
<evidence type="ECO:0000259" key="15">
    <source>
        <dbReference type="PROSITE" id="PS51504"/>
    </source>
</evidence>
<dbReference type="EMBL" id="NCVQ01000009">
    <property type="protein sequence ID" value="PWZ10258.1"/>
    <property type="molecule type" value="Genomic_DNA"/>
</dbReference>
<accession>A0A3L6DPF5</accession>
<sequence length="361" mass="40259">MGAPKQKWTSEEEDALRRGVRKHGAGKWRTIQKDPQFSPILSSRSNIDLKDFRVLGGLPAGCCSFVGSTVVDLGHRRRDFVFGVTDKCRRRLKWPCYAAEGCFDVIILLKDNDAVVVMDTQCRITCGTCQRRGTLVSDSTCSAVIAVGIGFSVINLKDILLMIPHCTGIHGWEDIALKKFLRVFNLSNLRPWYGAMIMEALSELNQPNGSDIDAIFDFIKQRHVVQSTFRRFLPSKLRRLADSNKIEKVDNFYRLPDSFATRTPAQIKVSDPKQKDPSKASKTIGLFAASSPALEAAMAAAVKVTDAEAKAHDAHDQMMEAERMLKMAEDTESILTIAAEIYDRCSRGEITTLVPVAQREF</sequence>
<dbReference type="CDD" id="cd11660">
    <property type="entry name" value="SANT_TRF"/>
    <property type="match status" value="1"/>
</dbReference>
<feature type="domain" description="HTH myb-type" evidence="14">
    <location>
        <begin position="1"/>
        <end position="31"/>
    </location>
</feature>
<dbReference type="GO" id="GO:0000786">
    <property type="term" value="C:nucleosome"/>
    <property type="evidence" value="ECO:0007669"/>
    <property type="project" value="InterPro"/>
</dbReference>
<keyword evidence="6" id="KW-0805">Transcription regulation</keyword>
<comment type="caution">
    <text evidence="16">The sequence shown here is derived from an EMBL/GenBank/DDBJ whole genome shotgun (WGS) entry which is preliminary data.</text>
</comment>
<dbReference type="SUPFAM" id="SSF46689">
    <property type="entry name" value="Homeodomain-like"/>
    <property type="match status" value="1"/>
</dbReference>
<organism evidence="16 17">
    <name type="scientific">Zea mays</name>
    <name type="common">Maize</name>
    <dbReference type="NCBI Taxonomy" id="4577"/>
    <lineage>
        <taxon>Eukaryota</taxon>
        <taxon>Viridiplantae</taxon>
        <taxon>Streptophyta</taxon>
        <taxon>Embryophyta</taxon>
        <taxon>Tracheophyta</taxon>
        <taxon>Spermatophyta</taxon>
        <taxon>Magnoliopsida</taxon>
        <taxon>Liliopsida</taxon>
        <taxon>Poales</taxon>
        <taxon>Poaceae</taxon>
        <taxon>PACMAD clade</taxon>
        <taxon>Panicoideae</taxon>
        <taxon>Andropogonodae</taxon>
        <taxon>Andropogoneae</taxon>
        <taxon>Tripsacinae</taxon>
        <taxon>Zea</taxon>
    </lineage>
</organism>
<dbReference type="Gene3D" id="1.10.10.60">
    <property type="entry name" value="Homeodomain-like"/>
    <property type="match status" value="1"/>
</dbReference>